<proteinExistence type="predicted"/>
<comment type="caution">
    <text evidence="2">The sequence shown here is derived from an EMBL/GenBank/DDBJ whole genome shotgun (WGS) entry which is preliminary data.</text>
</comment>
<evidence type="ECO:0000313" key="3">
    <source>
        <dbReference type="Proteomes" id="UP000823790"/>
    </source>
</evidence>
<organism evidence="2 3">
    <name type="scientific">Frateuria flava</name>
    <dbReference type="NCBI Taxonomy" id="2821489"/>
    <lineage>
        <taxon>Bacteria</taxon>
        <taxon>Pseudomonadati</taxon>
        <taxon>Pseudomonadota</taxon>
        <taxon>Gammaproteobacteria</taxon>
        <taxon>Lysobacterales</taxon>
        <taxon>Rhodanobacteraceae</taxon>
        <taxon>Frateuria</taxon>
    </lineage>
</organism>
<reference evidence="2 3" key="1">
    <citation type="submission" date="2021-04" db="EMBL/GenBank/DDBJ databases">
        <authorList>
            <person name="Huq M.A."/>
        </authorList>
    </citation>
    <scope>NUCLEOTIDE SEQUENCE [LARGE SCALE GENOMIC DNA]</scope>
    <source>
        <strain evidence="2 3">MAH-13</strain>
    </source>
</reference>
<evidence type="ECO:0000256" key="1">
    <source>
        <dbReference type="SAM" id="SignalP"/>
    </source>
</evidence>
<name>A0ABS4DJQ2_9GAMM</name>
<dbReference type="Proteomes" id="UP000823790">
    <property type="component" value="Unassembled WGS sequence"/>
</dbReference>
<dbReference type="EMBL" id="JAGJRS010000007">
    <property type="protein sequence ID" value="MBP1473278.1"/>
    <property type="molecule type" value="Genomic_DNA"/>
</dbReference>
<evidence type="ECO:0000313" key="2">
    <source>
        <dbReference type="EMBL" id="MBP1473278.1"/>
    </source>
</evidence>
<protein>
    <submittedName>
        <fullName evidence="2">Uncharacterized protein</fullName>
    </submittedName>
</protein>
<dbReference type="RefSeq" id="WP_209615614.1">
    <property type="nucleotide sequence ID" value="NZ_JAGJRS010000007.1"/>
</dbReference>
<sequence length="159" mass="17685">MKPVVLLIAWILAAPAAFAQQQSQQPAQQARPVQSFEDLRAREAQSRIKSMTRAQQQGYLDAMADLDKLRGKLAEAWQGMGMSPEGARLVADAYDPDLAARSHHTTLRGKSDQEIAQLMQDALRQKKYLKANQLLIDYQRQKLALNEVSTPQTLGNSGL</sequence>
<accession>A0ABS4DJQ2</accession>
<gene>
    <name evidence="2" type="ORF">J7I44_03150</name>
</gene>
<keyword evidence="3" id="KW-1185">Reference proteome</keyword>
<keyword evidence="1" id="KW-0732">Signal</keyword>
<feature type="chain" id="PRO_5046346621" evidence="1">
    <location>
        <begin position="20"/>
        <end position="159"/>
    </location>
</feature>
<feature type="signal peptide" evidence="1">
    <location>
        <begin position="1"/>
        <end position="19"/>
    </location>
</feature>